<protein>
    <submittedName>
        <fullName evidence="1">Uncharacterized protein</fullName>
    </submittedName>
</protein>
<keyword evidence="2" id="KW-1185">Reference proteome</keyword>
<reference evidence="1 2" key="1">
    <citation type="journal article" date="2024" name="G3 (Bethesda)">
        <title>Genome assembly of Hibiscus sabdariffa L. provides insights into metabolisms of medicinal natural products.</title>
        <authorList>
            <person name="Kim T."/>
        </authorList>
    </citation>
    <scope>NUCLEOTIDE SEQUENCE [LARGE SCALE GENOMIC DNA]</scope>
    <source>
        <strain evidence="1">TK-2024</strain>
        <tissue evidence="1">Old leaves</tissue>
    </source>
</reference>
<dbReference type="Proteomes" id="UP001472677">
    <property type="component" value="Unassembled WGS sequence"/>
</dbReference>
<proteinExistence type="predicted"/>
<accession>A0ABR2B1V9</accession>
<evidence type="ECO:0000313" key="2">
    <source>
        <dbReference type="Proteomes" id="UP001472677"/>
    </source>
</evidence>
<name>A0ABR2B1V9_9ROSI</name>
<gene>
    <name evidence="1" type="ORF">V6N12_074561</name>
</gene>
<sequence length="110" mass="11281">MSPTGVDSLPLKAVAVTPFPPGVKIAKGGIRGSTNQFVVLAEAGALVSKDVDQIGASSLVYEVEADVLVVNSIVQQEVSVDVDAVAVFAPAQLPVENSVLDVHSGDQLVE</sequence>
<evidence type="ECO:0000313" key="1">
    <source>
        <dbReference type="EMBL" id="KAK8500703.1"/>
    </source>
</evidence>
<dbReference type="EMBL" id="JBBPBM010000209">
    <property type="protein sequence ID" value="KAK8500703.1"/>
    <property type="molecule type" value="Genomic_DNA"/>
</dbReference>
<comment type="caution">
    <text evidence="1">The sequence shown here is derived from an EMBL/GenBank/DDBJ whole genome shotgun (WGS) entry which is preliminary data.</text>
</comment>
<organism evidence="1 2">
    <name type="scientific">Hibiscus sabdariffa</name>
    <name type="common">roselle</name>
    <dbReference type="NCBI Taxonomy" id="183260"/>
    <lineage>
        <taxon>Eukaryota</taxon>
        <taxon>Viridiplantae</taxon>
        <taxon>Streptophyta</taxon>
        <taxon>Embryophyta</taxon>
        <taxon>Tracheophyta</taxon>
        <taxon>Spermatophyta</taxon>
        <taxon>Magnoliopsida</taxon>
        <taxon>eudicotyledons</taxon>
        <taxon>Gunneridae</taxon>
        <taxon>Pentapetalae</taxon>
        <taxon>rosids</taxon>
        <taxon>malvids</taxon>
        <taxon>Malvales</taxon>
        <taxon>Malvaceae</taxon>
        <taxon>Malvoideae</taxon>
        <taxon>Hibiscus</taxon>
    </lineage>
</organism>